<evidence type="ECO:0000313" key="1">
    <source>
        <dbReference type="EMBL" id="CAF1684306.1"/>
    </source>
</evidence>
<name>A0A816HB66_ADIRI</name>
<dbReference type="EMBL" id="CAJNOR010016148">
    <property type="protein sequence ID" value="CAF1684306.1"/>
    <property type="molecule type" value="Genomic_DNA"/>
</dbReference>
<protein>
    <submittedName>
        <fullName evidence="1">Uncharacterized protein</fullName>
    </submittedName>
</protein>
<accession>A0A816HB66</accession>
<reference evidence="1" key="1">
    <citation type="submission" date="2021-02" db="EMBL/GenBank/DDBJ databases">
        <authorList>
            <person name="Nowell W R."/>
        </authorList>
    </citation>
    <scope>NUCLEOTIDE SEQUENCE</scope>
</reference>
<sequence>MLTTNLQSQVTLVEKSLADLSGALQINRAQLAKIQENQIELGEELQLTQQALNATIPILNAHSDTINTLKSGIERLYTHFQHSFLYSAITRIFRNDLTLEFLSPEDLNIIVFDVLQHGNLTFNSHYGALPMVQIVTNLLVRQQLDFVSSSQYTPTNPHEIGRLIITSYFAVPQQKHSFFNVYKLLPIPFFYQNETIQLAQVPRYWAINLVDNSTMEWNNPEESGCNLQIMTSCRSTPPIQSISEKTCFGQIIKGLPLLDCHVTFVPPAPFFLRQLRDNLWVTSSSEPFHCLMIPGAEYSTLRQQAWNSNQHITLPPIALVNVTPGYTIACPGYTLVGNPIPSSSPSLVIRYNSSFLMNNISIVNVYKHLHENTSWFNTKPSDKRIDNIIKRMRESMTN</sequence>
<dbReference type="AlphaFoldDB" id="A0A816HB66"/>
<keyword evidence="2" id="KW-1185">Reference proteome</keyword>
<organism evidence="1 2">
    <name type="scientific">Adineta ricciae</name>
    <name type="common">Rotifer</name>
    <dbReference type="NCBI Taxonomy" id="249248"/>
    <lineage>
        <taxon>Eukaryota</taxon>
        <taxon>Metazoa</taxon>
        <taxon>Spiralia</taxon>
        <taxon>Gnathifera</taxon>
        <taxon>Rotifera</taxon>
        <taxon>Eurotatoria</taxon>
        <taxon>Bdelloidea</taxon>
        <taxon>Adinetida</taxon>
        <taxon>Adinetidae</taxon>
        <taxon>Adineta</taxon>
    </lineage>
</organism>
<dbReference type="Proteomes" id="UP000663828">
    <property type="component" value="Unassembled WGS sequence"/>
</dbReference>
<evidence type="ECO:0000313" key="2">
    <source>
        <dbReference type="Proteomes" id="UP000663828"/>
    </source>
</evidence>
<gene>
    <name evidence="1" type="ORF">XAT740_LOCUS61443</name>
</gene>
<proteinExistence type="predicted"/>
<feature type="non-terminal residue" evidence="1">
    <location>
        <position position="398"/>
    </location>
</feature>
<comment type="caution">
    <text evidence="1">The sequence shown here is derived from an EMBL/GenBank/DDBJ whole genome shotgun (WGS) entry which is preliminary data.</text>
</comment>